<dbReference type="AlphaFoldDB" id="A0A2T4BNS5"/>
<feature type="compositionally biased region" description="Basic and acidic residues" evidence="1">
    <location>
        <begin position="35"/>
        <end position="56"/>
    </location>
</feature>
<feature type="region of interest" description="Disordered" evidence="1">
    <location>
        <begin position="1"/>
        <end position="56"/>
    </location>
</feature>
<proteinExistence type="predicted"/>
<dbReference type="EMBL" id="KZ680207">
    <property type="protein sequence ID" value="PTB70974.1"/>
    <property type="molecule type" value="Genomic_DNA"/>
</dbReference>
<sequence>MVLSSQQATKHKRNLNSGRGDGGRSGLAEGTGSEKGTERSSKEGERALLRGRREEDLSGGGVEVVLGDFYVFCPAANAPARAPAALLLAVPVLSHPQICGIAAAGDAALAPLIPPGRQWLAVCDEGPVWRAAAQALLKHCEQDAGSKCRFFWLGEVGAD</sequence>
<evidence type="ECO:0000256" key="1">
    <source>
        <dbReference type="SAM" id="MobiDB-lite"/>
    </source>
</evidence>
<gene>
    <name evidence="2" type="ORF">BBK36DRAFT_1137618</name>
</gene>
<protein>
    <submittedName>
        <fullName evidence="2">Uncharacterized protein</fullName>
    </submittedName>
</protein>
<keyword evidence="3" id="KW-1185">Reference proteome</keyword>
<name>A0A2T4BNS5_9HYPO</name>
<dbReference type="GeneID" id="36601300"/>
<organism evidence="2 3">
    <name type="scientific">Trichoderma citrinoviride</name>
    <dbReference type="NCBI Taxonomy" id="58853"/>
    <lineage>
        <taxon>Eukaryota</taxon>
        <taxon>Fungi</taxon>
        <taxon>Dikarya</taxon>
        <taxon>Ascomycota</taxon>
        <taxon>Pezizomycotina</taxon>
        <taxon>Sordariomycetes</taxon>
        <taxon>Hypocreomycetidae</taxon>
        <taxon>Hypocreales</taxon>
        <taxon>Hypocreaceae</taxon>
        <taxon>Trichoderma</taxon>
    </lineage>
</organism>
<reference evidence="3" key="1">
    <citation type="submission" date="2016-07" db="EMBL/GenBank/DDBJ databases">
        <title>Multiple horizontal gene transfer events from other fungi enriched the ability of initially mycotrophic Trichoderma (Ascomycota) to feed on dead plant biomass.</title>
        <authorList>
            <consortium name="DOE Joint Genome Institute"/>
            <person name="Atanasova L."/>
            <person name="Chenthamara K."/>
            <person name="Zhang J."/>
            <person name="Grujic M."/>
            <person name="Henrissat B."/>
            <person name="Kuo A."/>
            <person name="Aerts A."/>
            <person name="Salamov A."/>
            <person name="Lipzen A."/>
            <person name="Labutti K."/>
            <person name="Barry K."/>
            <person name="Miao Y."/>
            <person name="Rahimi M.J."/>
            <person name="Shen Q."/>
            <person name="Grigoriev I.V."/>
            <person name="Kubicek C.P."/>
            <person name="Druzhinina I.S."/>
        </authorList>
    </citation>
    <scope>NUCLEOTIDE SEQUENCE [LARGE SCALE GENOMIC DNA]</scope>
    <source>
        <strain evidence="3">TUCIM 6016</strain>
    </source>
</reference>
<dbReference type="RefSeq" id="XP_024754294.1">
    <property type="nucleotide sequence ID" value="XM_024893182.1"/>
</dbReference>
<evidence type="ECO:0000313" key="3">
    <source>
        <dbReference type="Proteomes" id="UP000241546"/>
    </source>
</evidence>
<evidence type="ECO:0000313" key="2">
    <source>
        <dbReference type="EMBL" id="PTB70974.1"/>
    </source>
</evidence>
<dbReference type="Proteomes" id="UP000241546">
    <property type="component" value="Unassembled WGS sequence"/>
</dbReference>
<accession>A0A2T4BNS5</accession>